<reference evidence="1 2" key="1">
    <citation type="submission" date="2016-06" db="EMBL/GenBank/DDBJ databases">
        <authorList>
            <consortium name="Pathogen Informatics"/>
        </authorList>
    </citation>
    <scope>NUCLEOTIDE SEQUENCE [LARGE SCALE GENOMIC DNA]</scope>
</reference>
<dbReference type="AlphaFoldDB" id="A0A1D3SPI4"/>
<dbReference type="OrthoDB" id="429145at2759"/>
<accession>A0A1D3SPI4</accession>
<dbReference type="RefSeq" id="XP_028863100.1">
    <property type="nucleotide sequence ID" value="XM_029006630.1"/>
</dbReference>
<dbReference type="Proteomes" id="UP000219813">
    <property type="component" value="Chromosome 12"/>
</dbReference>
<sequence>MFDFYPLRLFFNSFRYENLPKKLIENIIKTGTFCRTMLPVFIPISIYQYIRQVRTEKKNVEALLQLEMLISSNIMNERTGVGAEASVCIDKDRYAEELFYEYAKNENLKSFYDSSMKNRYTKNWKIQYDLYLIDKSVNS</sequence>
<organism evidence="1 2">
    <name type="scientific">Plasmodium malariae</name>
    <dbReference type="NCBI Taxonomy" id="5858"/>
    <lineage>
        <taxon>Eukaryota</taxon>
        <taxon>Sar</taxon>
        <taxon>Alveolata</taxon>
        <taxon>Apicomplexa</taxon>
        <taxon>Aconoidasida</taxon>
        <taxon>Haemosporida</taxon>
        <taxon>Plasmodiidae</taxon>
        <taxon>Plasmodium</taxon>
        <taxon>Plasmodium (Plasmodium)</taxon>
    </lineage>
</organism>
<proteinExistence type="predicted"/>
<dbReference type="GeneID" id="39870408"/>
<dbReference type="VEuPathDB" id="PlasmoDB:PmUG01_12041900"/>
<keyword evidence="2" id="KW-1185">Reference proteome</keyword>
<evidence type="ECO:0000313" key="1">
    <source>
        <dbReference type="EMBL" id="SCO93822.1"/>
    </source>
</evidence>
<gene>
    <name evidence="1" type="primary">PmUG01_12041900</name>
    <name evidence="1" type="ORF">PMUG01_12041900</name>
</gene>
<evidence type="ECO:0000313" key="2">
    <source>
        <dbReference type="Proteomes" id="UP000219813"/>
    </source>
</evidence>
<name>A0A1D3SPI4_PLAMA</name>
<protein>
    <submittedName>
        <fullName evidence="1">Uncharacterized protein</fullName>
    </submittedName>
</protein>
<dbReference type="EMBL" id="LT594633">
    <property type="protein sequence ID" value="SCO93822.1"/>
    <property type="molecule type" value="Genomic_DNA"/>
</dbReference>
<dbReference type="KEGG" id="pmal:PMUG01_12041900"/>